<dbReference type="RefSeq" id="WP_261694289.1">
    <property type="nucleotide sequence ID" value="NZ_CP104694.1"/>
</dbReference>
<dbReference type="EMBL" id="CP104694">
    <property type="protein sequence ID" value="UXI67314.1"/>
    <property type="molecule type" value="Genomic_DNA"/>
</dbReference>
<dbReference type="Proteomes" id="UP001064632">
    <property type="component" value="Chromosome"/>
</dbReference>
<proteinExistence type="predicted"/>
<reference evidence="1" key="1">
    <citation type="submission" date="2022-09" db="EMBL/GenBank/DDBJ databases">
        <title>Tahibacter sp. nov., isolated from a fresh water.</title>
        <authorList>
            <person name="Baek J.H."/>
            <person name="Lee J.K."/>
            <person name="Kim J.M."/>
            <person name="Jeon C.O."/>
        </authorList>
    </citation>
    <scope>NUCLEOTIDE SEQUENCE</scope>
    <source>
        <strain evidence="1">W38</strain>
    </source>
</reference>
<sequence length="82" mass="8712">MSFRFQECVERFNTDLIRPFPNTGQGISHAAIGMLDLGQYSGFAPWRVFESSICDRHCLPAVQARGGAVAAGPVADNGVAAG</sequence>
<keyword evidence="2" id="KW-1185">Reference proteome</keyword>
<evidence type="ECO:0000313" key="1">
    <source>
        <dbReference type="EMBL" id="UXI67314.1"/>
    </source>
</evidence>
<gene>
    <name evidence="1" type="ORF">N4264_21630</name>
</gene>
<accession>A0ABY6BC76</accession>
<evidence type="ECO:0000313" key="2">
    <source>
        <dbReference type="Proteomes" id="UP001064632"/>
    </source>
</evidence>
<protein>
    <submittedName>
        <fullName evidence="1">Uncharacterized protein</fullName>
    </submittedName>
</protein>
<organism evidence="1 2">
    <name type="scientific">Tahibacter amnicola</name>
    <dbReference type="NCBI Taxonomy" id="2976241"/>
    <lineage>
        <taxon>Bacteria</taxon>
        <taxon>Pseudomonadati</taxon>
        <taxon>Pseudomonadota</taxon>
        <taxon>Gammaproteobacteria</taxon>
        <taxon>Lysobacterales</taxon>
        <taxon>Rhodanobacteraceae</taxon>
        <taxon>Tahibacter</taxon>
    </lineage>
</organism>
<name>A0ABY6BC76_9GAMM</name>